<reference evidence="3 4" key="1">
    <citation type="journal article" date="2024" name="Commun. Biol.">
        <title>Comparative genomic analysis of thermophilic fungi reveals convergent evolutionary adaptations and gene losses.</title>
        <authorList>
            <person name="Steindorff A.S."/>
            <person name="Aguilar-Pontes M.V."/>
            <person name="Robinson A.J."/>
            <person name="Andreopoulos B."/>
            <person name="LaButti K."/>
            <person name="Kuo A."/>
            <person name="Mondo S."/>
            <person name="Riley R."/>
            <person name="Otillar R."/>
            <person name="Haridas S."/>
            <person name="Lipzen A."/>
            <person name="Grimwood J."/>
            <person name="Schmutz J."/>
            <person name="Clum A."/>
            <person name="Reid I.D."/>
            <person name="Moisan M.C."/>
            <person name="Butler G."/>
            <person name="Nguyen T.T.M."/>
            <person name="Dewar K."/>
            <person name="Conant G."/>
            <person name="Drula E."/>
            <person name="Henrissat B."/>
            <person name="Hansel C."/>
            <person name="Singer S."/>
            <person name="Hutchinson M.I."/>
            <person name="de Vries R.P."/>
            <person name="Natvig D.O."/>
            <person name="Powell A.J."/>
            <person name="Tsang A."/>
            <person name="Grigoriev I.V."/>
        </authorList>
    </citation>
    <scope>NUCLEOTIDE SEQUENCE [LARGE SCALE GENOMIC DNA]</scope>
    <source>
        <strain evidence="3 4">CBS 620.91</strain>
    </source>
</reference>
<comment type="caution">
    <text evidence="3">The sequence shown here is derived from an EMBL/GenBank/DDBJ whole genome shotgun (WGS) entry which is preliminary data.</text>
</comment>
<evidence type="ECO:0000256" key="2">
    <source>
        <dbReference type="SAM" id="Phobius"/>
    </source>
</evidence>
<protein>
    <submittedName>
        <fullName evidence="3">Uncharacterized protein</fullName>
    </submittedName>
</protein>
<keyword evidence="2" id="KW-0472">Membrane</keyword>
<name>A0ABR3VNK9_HUMIN</name>
<sequence>MRILAPSPKEGGWEITEEPFSVEALADLPKQCYVFLDVADYQHTDGRRERILSHFGVPAYVANRTCFEINGFFGSKASYGDGGDLSGYSTWFRTLVKMVRKVPEDAHDDAPEYATGKKDYKWFEMTFFSRWCRPTGSQGEGATAQVLCVDTPFDFIDELKKLLEKDGQLQLDLRDPFALHTSLVDQVVVYADISVWRVRDPVRRLEKTRLRLGAIFNPIHEMNRHAIHTTEVLEASIDTLTALQERRAAVHERLGDRLGEEYRERARDYGEFQLSLVKNLKLRSQSNQERLKDEIDLAFNNLSRQDNDVQKSIAVLTMVFLPATFISAVFSTTFYNFGEDGTWEVSPKQWIYWATTIPATILSVFIWQMWVSHSDSISRVAGNLFKWPPTLGQGKREKKKGAATSPAGKVLEA</sequence>
<gene>
    <name evidence="3" type="ORF">VTJ49DRAFT_1345</name>
</gene>
<feature type="transmembrane region" description="Helical" evidence="2">
    <location>
        <begin position="350"/>
        <end position="370"/>
    </location>
</feature>
<feature type="transmembrane region" description="Helical" evidence="2">
    <location>
        <begin position="313"/>
        <end position="338"/>
    </location>
</feature>
<evidence type="ECO:0000313" key="4">
    <source>
        <dbReference type="Proteomes" id="UP001583172"/>
    </source>
</evidence>
<keyword evidence="2" id="KW-1133">Transmembrane helix</keyword>
<evidence type="ECO:0000256" key="1">
    <source>
        <dbReference type="SAM" id="MobiDB-lite"/>
    </source>
</evidence>
<organism evidence="3 4">
    <name type="scientific">Humicola insolens</name>
    <name type="common">Soft-rot fungus</name>
    <dbReference type="NCBI Taxonomy" id="85995"/>
    <lineage>
        <taxon>Eukaryota</taxon>
        <taxon>Fungi</taxon>
        <taxon>Dikarya</taxon>
        <taxon>Ascomycota</taxon>
        <taxon>Pezizomycotina</taxon>
        <taxon>Sordariomycetes</taxon>
        <taxon>Sordariomycetidae</taxon>
        <taxon>Sordariales</taxon>
        <taxon>Chaetomiaceae</taxon>
        <taxon>Mycothermus</taxon>
    </lineage>
</organism>
<evidence type="ECO:0000313" key="3">
    <source>
        <dbReference type="EMBL" id="KAL1843474.1"/>
    </source>
</evidence>
<keyword evidence="2" id="KW-0812">Transmembrane</keyword>
<dbReference type="InterPro" id="IPR002523">
    <property type="entry name" value="MgTranspt_CorA/ZnTranspt_ZntB"/>
</dbReference>
<feature type="region of interest" description="Disordered" evidence="1">
    <location>
        <begin position="391"/>
        <end position="413"/>
    </location>
</feature>
<dbReference type="EMBL" id="JAZGSY010000015">
    <property type="protein sequence ID" value="KAL1843474.1"/>
    <property type="molecule type" value="Genomic_DNA"/>
</dbReference>
<keyword evidence="4" id="KW-1185">Reference proteome</keyword>
<proteinExistence type="predicted"/>
<dbReference type="Proteomes" id="UP001583172">
    <property type="component" value="Unassembled WGS sequence"/>
</dbReference>
<dbReference type="Gene3D" id="1.20.58.340">
    <property type="entry name" value="Magnesium transport protein CorA, transmembrane region"/>
    <property type="match status" value="1"/>
</dbReference>
<dbReference type="Pfam" id="PF01544">
    <property type="entry name" value="CorA"/>
    <property type="match status" value="1"/>
</dbReference>
<accession>A0ABR3VNK9</accession>